<evidence type="ECO:0000256" key="7">
    <source>
        <dbReference type="ARBA" id="ARBA00022756"/>
    </source>
</evidence>
<dbReference type="EMBL" id="JALKII010000002">
    <property type="protein sequence ID" value="MCK0537210.1"/>
    <property type="molecule type" value="Genomic_DNA"/>
</dbReference>
<sequence>MSAEQAPQQPVATRRAVAESFGRAARSYDAHARLQLAAARTLKGMLPEDLAPAWAVDLGVGTGPVTRALCEQLPKTRWLALDIAEPMLHEGVARGRFVGQCQPVCADAMQLPLAAASAGLVFSSFALQWCTALPPLAAEIARVMAPGGVFAFCLPVAGTLAELRESWAAADDAPHVNRFQRSDDWLAALQAAGLQVDTAHTHQVREHYPDVRAIATMLRATGAGHVVRAAPAGLTGRRRYAAFQSAYEQLRTSQGLPLSWQVLYAVLRKPA</sequence>
<dbReference type="PANTHER" id="PTHR13090">
    <property type="entry name" value="ARGININE-HYDROXYLASE NDUFAF5, MITOCHONDRIAL"/>
    <property type="match status" value="1"/>
</dbReference>
<evidence type="ECO:0000256" key="4">
    <source>
        <dbReference type="ARBA" id="ARBA00022603"/>
    </source>
</evidence>
<comment type="pathway">
    <text evidence="2 8">Cofactor biosynthesis; biotin biosynthesis.</text>
</comment>
<evidence type="ECO:0000256" key="2">
    <source>
        <dbReference type="ARBA" id="ARBA00004746"/>
    </source>
</evidence>
<feature type="domain" description="Methyltransferase type 11" evidence="9">
    <location>
        <begin position="56"/>
        <end position="152"/>
    </location>
</feature>
<comment type="function">
    <text evidence="8">Converts the free carboxyl group of a malonyl-thioester to its methyl ester by transfer of a methyl group from S-adenosyl-L-methionine (SAM). It allows to synthesize pimeloyl-ACP via the fatty acid synthetic pathway.</text>
</comment>
<dbReference type="Proteomes" id="UP001165524">
    <property type="component" value="Unassembled WGS sequence"/>
</dbReference>
<keyword evidence="11" id="KW-1185">Reference proteome</keyword>
<dbReference type="InterPro" id="IPR011814">
    <property type="entry name" value="BioC"/>
</dbReference>
<dbReference type="Pfam" id="PF08241">
    <property type="entry name" value="Methyltransf_11"/>
    <property type="match status" value="1"/>
</dbReference>
<evidence type="ECO:0000256" key="3">
    <source>
        <dbReference type="ARBA" id="ARBA00012327"/>
    </source>
</evidence>
<dbReference type="RefSeq" id="WP_246950098.1">
    <property type="nucleotide sequence ID" value="NZ_JALKII010000002.1"/>
</dbReference>
<dbReference type="Gene3D" id="3.40.50.150">
    <property type="entry name" value="Vaccinia Virus protein VP39"/>
    <property type="match status" value="1"/>
</dbReference>
<accession>A0ABT0E611</accession>
<evidence type="ECO:0000259" key="9">
    <source>
        <dbReference type="Pfam" id="PF08241"/>
    </source>
</evidence>
<dbReference type="InterPro" id="IPR013216">
    <property type="entry name" value="Methyltransf_11"/>
</dbReference>
<evidence type="ECO:0000256" key="8">
    <source>
        <dbReference type="HAMAP-Rule" id="MF_00835"/>
    </source>
</evidence>
<keyword evidence="7 8" id="KW-0093">Biotin biosynthesis</keyword>
<organism evidence="10 11">
    <name type="scientific">Alcanivorax quisquiliarum</name>
    <dbReference type="NCBI Taxonomy" id="2933565"/>
    <lineage>
        <taxon>Bacteria</taxon>
        <taxon>Pseudomonadati</taxon>
        <taxon>Pseudomonadota</taxon>
        <taxon>Gammaproteobacteria</taxon>
        <taxon>Oceanospirillales</taxon>
        <taxon>Alcanivoracaceae</taxon>
        <taxon>Alcanivorax</taxon>
    </lineage>
</organism>
<keyword evidence="5 8" id="KW-0808">Transferase</keyword>
<comment type="similarity">
    <text evidence="8">Belongs to the methyltransferase superfamily.</text>
</comment>
<comment type="catalytic activity">
    <reaction evidence="1 8">
        <text>malonyl-[ACP] + S-adenosyl-L-methionine = malonyl-[ACP] methyl ester + S-adenosyl-L-homocysteine</text>
        <dbReference type="Rhea" id="RHEA:17105"/>
        <dbReference type="Rhea" id="RHEA-COMP:9623"/>
        <dbReference type="Rhea" id="RHEA-COMP:9954"/>
        <dbReference type="ChEBI" id="CHEBI:57856"/>
        <dbReference type="ChEBI" id="CHEBI:59789"/>
        <dbReference type="ChEBI" id="CHEBI:78449"/>
        <dbReference type="ChEBI" id="CHEBI:78845"/>
        <dbReference type="EC" id="2.1.1.197"/>
    </reaction>
</comment>
<gene>
    <name evidence="8" type="primary">bioC</name>
    <name evidence="10" type="ORF">MU846_05750</name>
</gene>
<evidence type="ECO:0000256" key="1">
    <source>
        <dbReference type="ARBA" id="ARBA00000852"/>
    </source>
</evidence>
<comment type="caution">
    <text evidence="10">The sequence shown here is derived from an EMBL/GenBank/DDBJ whole genome shotgun (WGS) entry which is preliminary data.</text>
</comment>
<dbReference type="HAMAP" id="MF_00835">
    <property type="entry name" value="BioC"/>
    <property type="match status" value="1"/>
</dbReference>
<evidence type="ECO:0000256" key="6">
    <source>
        <dbReference type="ARBA" id="ARBA00022691"/>
    </source>
</evidence>
<dbReference type="CDD" id="cd02440">
    <property type="entry name" value="AdoMet_MTases"/>
    <property type="match status" value="1"/>
</dbReference>
<protein>
    <recommendedName>
        <fullName evidence="3 8">Malonyl-[acyl-carrier protein] O-methyltransferase</fullName>
        <shortName evidence="8">Malonyl-ACP O-methyltransferase</shortName>
        <ecNumber evidence="3 8">2.1.1.197</ecNumber>
    </recommendedName>
    <alternativeName>
        <fullName evidence="8">Biotin synthesis protein BioC</fullName>
    </alternativeName>
</protein>
<evidence type="ECO:0000313" key="10">
    <source>
        <dbReference type="EMBL" id="MCK0537210.1"/>
    </source>
</evidence>
<keyword evidence="6 8" id="KW-0949">S-adenosyl-L-methionine</keyword>
<name>A0ABT0E611_9GAMM</name>
<dbReference type="GO" id="GO:0008168">
    <property type="term" value="F:methyltransferase activity"/>
    <property type="evidence" value="ECO:0007669"/>
    <property type="project" value="UniProtKB-KW"/>
</dbReference>
<evidence type="ECO:0000313" key="11">
    <source>
        <dbReference type="Proteomes" id="UP001165524"/>
    </source>
</evidence>
<dbReference type="SUPFAM" id="SSF53335">
    <property type="entry name" value="S-adenosyl-L-methionine-dependent methyltransferases"/>
    <property type="match status" value="1"/>
</dbReference>
<dbReference type="InterPro" id="IPR050602">
    <property type="entry name" value="Malonyl-ACP_OMT"/>
</dbReference>
<dbReference type="GO" id="GO:0032259">
    <property type="term" value="P:methylation"/>
    <property type="evidence" value="ECO:0007669"/>
    <property type="project" value="UniProtKB-KW"/>
</dbReference>
<dbReference type="InterPro" id="IPR029063">
    <property type="entry name" value="SAM-dependent_MTases_sf"/>
</dbReference>
<keyword evidence="4 8" id="KW-0489">Methyltransferase</keyword>
<dbReference type="EC" id="2.1.1.197" evidence="3 8"/>
<evidence type="ECO:0000256" key="5">
    <source>
        <dbReference type="ARBA" id="ARBA00022679"/>
    </source>
</evidence>
<reference evidence="10" key="1">
    <citation type="submission" date="2022-04" db="EMBL/GenBank/DDBJ databases">
        <title>Alcanivorax sp. CY1518 draft genome sequence.</title>
        <authorList>
            <person name="Zhao G."/>
            <person name="An M."/>
        </authorList>
    </citation>
    <scope>NUCLEOTIDE SEQUENCE</scope>
    <source>
        <strain evidence="10">CY1518</strain>
    </source>
</reference>
<proteinExistence type="inferred from homology"/>
<dbReference type="PANTHER" id="PTHR13090:SF1">
    <property type="entry name" value="ARGININE-HYDROXYLASE NDUFAF5, MITOCHONDRIAL"/>
    <property type="match status" value="1"/>
</dbReference>